<feature type="region of interest" description="Disordered" evidence="1">
    <location>
        <begin position="683"/>
        <end position="702"/>
    </location>
</feature>
<keyword evidence="3" id="KW-1185">Reference proteome</keyword>
<feature type="region of interest" description="Disordered" evidence="1">
    <location>
        <begin position="731"/>
        <end position="794"/>
    </location>
</feature>
<dbReference type="EMBL" id="AJWK01012343">
    <property type="status" value="NOT_ANNOTATED_CDS"/>
    <property type="molecule type" value="Genomic_DNA"/>
</dbReference>
<feature type="compositionally biased region" description="Polar residues" evidence="1">
    <location>
        <begin position="683"/>
        <end position="700"/>
    </location>
</feature>
<feature type="compositionally biased region" description="Basic and acidic residues" evidence="1">
    <location>
        <begin position="62"/>
        <end position="74"/>
    </location>
</feature>
<feature type="compositionally biased region" description="Basic and acidic residues" evidence="1">
    <location>
        <begin position="836"/>
        <end position="855"/>
    </location>
</feature>
<feature type="region of interest" description="Disordered" evidence="1">
    <location>
        <begin position="57"/>
        <end position="81"/>
    </location>
</feature>
<dbReference type="VEuPathDB" id="VectorBase:LLOJ003877"/>
<feature type="region of interest" description="Disordered" evidence="1">
    <location>
        <begin position="612"/>
        <end position="671"/>
    </location>
</feature>
<feature type="compositionally biased region" description="Low complexity" evidence="1">
    <location>
        <begin position="649"/>
        <end position="670"/>
    </location>
</feature>
<evidence type="ECO:0000313" key="3">
    <source>
        <dbReference type="Proteomes" id="UP000092461"/>
    </source>
</evidence>
<feature type="region of interest" description="Disordered" evidence="1">
    <location>
        <begin position="1"/>
        <end position="20"/>
    </location>
</feature>
<feature type="region of interest" description="Disordered" evidence="1">
    <location>
        <begin position="811"/>
        <end position="858"/>
    </location>
</feature>
<dbReference type="VEuPathDB" id="VectorBase:LLONM1_001487"/>
<dbReference type="EnsemblMetazoa" id="LLOJ003877-RA">
    <property type="protein sequence ID" value="LLOJ003877-PA"/>
    <property type="gene ID" value="LLOJ003877"/>
</dbReference>
<evidence type="ECO:0000256" key="1">
    <source>
        <dbReference type="SAM" id="MobiDB-lite"/>
    </source>
</evidence>
<reference evidence="2" key="1">
    <citation type="submission" date="2020-05" db="UniProtKB">
        <authorList>
            <consortium name="EnsemblMetazoa"/>
        </authorList>
    </citation>
    <scope>IDENTIFICATION</scope>
    <source>
        <strain evidence="2">Jacobina</strain>
    </source>
</reference>
<dbReference type="Proteomes" id="UP000092461">
    <property type="component" value="Unassembled WGS sequence"/>
</dbReference>
<dbReference type="EMBL" id="AJWK01012345">
    <property type="status" value="NOT_ANNOTATED_CDS"/>
    <property type="molecule type" value="Genomic_DNA"/>
</dbReference>
<proteinExistence type="predicted"/>
<feature type="region of interest" description="Disordered" evidence="1">
    <location>
        <begin position="313"/>
        <end position="340"/>
    </location>
</feature>
<feature type="compositionally biased region" description="Polar residues" evidence="1">
    <location>
        <begin position="811"/>
        <end position="832"/>
    </location>
</feature>
<dbReference type="AlphaFoldDB" id="A0A1B0CHG5"/>
<feature type="compositionally biased region" description="Polar residues" evidence="1">
    <location>
        <begin position="324"/>
        <end position="333"/>
    </location>
</feature>
<evidence type="ECO:0000313" key="2">
    <source>
        <dbReference type="EnsemblMetazoa" id="LLOJ003877-PA"/>
    </source>
</evidence>
<feature type="compositionally biased region" description="Polar residues" evidence="1">
    <location>
        <begin position="731"/>
        <end position="783"/>
    </location>
</feature>
<sequence>MGDNNDVVIELDSDDDSEKTVPFVPIKKESFVKDTNVSQQDKLNFVLKWMSEKQYLPTSSDIKPDSVKQEKENDLGTPSLSSISESEIDFLTYDDITPSLPLTSQLSSPEKKKKKQVAVSSVEVQTEISTRNASTETSPPPKTFECGIQTKKIETVTRGTQVHFAMEPSEPSTSVVSKVSMSDLSCLNKDEPNKEIIHKDNKFVRYAALYLSILQQEAFLKDEGLTMGDTQIGPLLSINKMLVVTKAKAALAKELAELNVKELCGLIGKYVNSDGGSTAEWIEDFVGEALKGLEREVNRTESDVQKTELPLKSPVYGDLAPDELTNQTANSSDEAPEKPMTEIPVDSLSAHLMKELFDYSPSENERTVDSMGEEGDVLETIEALALGGVEAQTSGSVEVQTSESAEAVASGSFEVQTSGSVEVQTSGSVEDQRLESNGSNIAAIKVRQDLLPTSVNAHPNVAFAEYQPVSNVQQVQQQNINRMLMNNQIYRMPHLPEMQQICPTNVPLHQYFQRSQGQQLQFPTFPQVSAATLQTSIQALDPLIMIQNPSPAAPGMLLASSQRNPWPQSLPYDVPQINAPNQLQMLPPPLLAYPPQQSSYNAQMLQMFPTLQQQGPPPVYQSQTQPTSPMNKISSSQQPQSRKRRESKNSSNNTPSKRRTSTSSTETPPKQLCQNLPVEESTLQNQPIGPSVRPSTTQPSVDHDALGRIQQQLNTLGTAISPENVVQTVPLSQPEQVPSTSEMNSVISSSCPSNQQLQFTSVASTSPANVTSTTSPRCSSDSQDAGKMPPPQCYRLLRTSSDSYTLVTADSNDAQHTTSPDIDQCNKGQDASDNAVHTKDKEDLTGKKSLTDTKKRSPVVSKEQIQKIKNTMKICTMCLSQDLIVSTKMVCEVCLCVSYCSIEHAKQDKDHGCSENRFIIFDKN</sequence>
<protein>
    <submittedName>
        <fullName evidence="2">Uncharacterized protein</fullName>
    </submittedName>
</protein>
<name>A0A1B0CHG5_LUTLO</name>
<dbReference type="EMBL" id="AJWK01012342">
    <property type="status" value="NOT_ANNOTATED_CDS"/>
    <property type="molecule type" value="Genomic_DNA"/>
</dbReference>
<dbReference type="EMBL" id="AJWK01012344">
    <property type="status" value="NOT_ANNOTATED_CDS"/>
    <property type="molecule type" value="Genomic_DNA"/>
</dbReference>
<accession>A0A1B0CHG5</accession>
<organism evidence="2 3">
    <name type="scientific">Lutzomyia longipalpis</name>
    <name type="common">Sand fly</name>
    <dbReference type="NCBI Taxonomy" id="7200"/>
    <lineage>
        <taxon>Eukaryota</taxon>
        <taxon>Metazoa</taxon>
        <taxon>Ecdysozoa</taxon>
        <taxon>Arthropoda</taxon>
        <taxon>Hexapoda</taxon>
        <taxon>Insecta</taxon>
        <taxon>Pterygota</taxon>
        <taxon>Neoptera</taxon>
        <taxon>Endopterygota</taxon>
        <taxon>Diptera</taxon>
        <taxon>Nematocera</taxon>
        <taxon>Psychodoidea</taxon>
        <taxon>Psychodidae</taxon>
        <taxon>Lutzomyia</taxon>
        <taxon>Lutzomyia</taxon>
    </lineage>
</organism>
<feature type="compositionally biased region" description="Polar residues" evidence="1">
    <location>
        <begin position="612"/>
        <end position="631"/>
    </location>
</feature>